<dbReference type="PROSITE" id="PS50297">
    <property type="entry name" value="ANK_REP_REGION"/>
    <property type="match status" value="1"/>
</dbReference>
<evidence type="ECO:0000313" key="6">
    <source>
        <dbReference type="Proteomes" id="UP001566132"/>
    </source>
</evidence>
<proteinExistence type="predicted"/>
<reference evidence="5 6" key="1">
    <citation type="submission" date="2024-05" db="EMBL/GenBank/DDBJ databases">
        <title>Genetic variation in Jamaican populations of the coffee berry borer (Hypothenemus hampei).</title>
        <authorList>
            <person name="Errbii M."/>
            <person name="Myrie A."/>
        </authorList>
    </citation>
    <scope>NUCLEOTIDE SEQUENCE [LARGE SCALE GENOMIC DNA]</scope>
    <source>
        <strain evidence="5">JA-Hopewell-2020-01-JO</strain>
        <tissue evidence="5">Whole body</tissue>
    </source>
</reference>
<comment type="caution">
    <text evidence="5">The sequence shown here is derived from an EMBL/GenBank/DDBJ whole genome shotgun (WGS) entry which is preliminary data.</text>
</comment>
<feature type="region of interest" description="Disordered" evidence="4">
    <location>
        <begin position="1"/>
        <end position="39"/>
    </location>
</feature>
<keyword evidence="6" id="KW-1185">Reference proteome</keyword>
<evidence type="ECO:0000313" key="5">
    <source>
        <dbReference type="EMBL" id="KAL1492224.1"/>
    </source>
</evidence>
<dbReference type="PANTHER" id="PTHR24173:SF74">
    <property type="entry name" value="ANKYRIN REPEAT DOMAIN-CONTAINING PROTEIN 16"/>
    <property type="match status" value="1"/>
</dbReference>
<gene>
    <name evidence="5" type="ORF">ABEB36_012707</name>
</gene>
<dbReference type="SMART" id="SM00248">
    <property type="entry name" value="ANK"/>
    <property type="match status" value="3"/>
</dbReference>
<dbReference type="FunFam" id="1.25.40.20:FF:000204">
    <property type="entry name" value="Diacylglycerol kinase"/>
    <property type="match status" value="1"/>
</dbReference>
<protein>
    <submittedName>
        <fullName evidence="5">Uncharacterized protein</fullName>
    </submittedName>
</protein>
<evidence type="ECO:0000256" key="1">
    <source>
        <dbReference type="ARBA" id="ARBA00022737"/>
    </source>
</evidence>
<dbReference type="SUPFAM" id="SSF48403">
    <property type="entry name" value="Ankyrin repeat"/>
    <property type="match status" value="1"/>
</dbReference>
<organism evidence="5 6">
    <name type="scientific">Hypothenemus hampei</name>
    <name type="common">Coffee berry borer</name>
    <dbReference type="NCBI Taxonomy" id="57062"/>
    <lineage>
        <taxon>Eukaryota</taxon>
        <taxon>Metazoa</taxon>
        <taxon>Ecdysozoa</taxon>
        <taxon>Arthropoda</taxon>
        <taxon>Hexapoda</taxon>
        <taxon>Insecta</taxon>
        <taxon>Pterygota</taxon>
        <taxon>Neoptera</taxon>
        <taxon>Endopterygota</taxon>
        <taxon>Coleoptera</taxon>
        <taxon>Polyphaga</taxon>
        <taxon>Cucujiformia</taxon>
        <taxon>Curculionidae</taxon>
        <taxon>Scolytinae</taxon>
        <taxon>Hypothenemus</taxon>
    </lineage>
</organism>
<dbReference type="Gene3D" id="1.25.40.20">
    <property type="entry name" value="Ankyrin repeat-containing domain"/>
    <property type="match status" value="1"/>
</dbReference>
<evidence type="ECO:0000256" key="2">
    <source>
        <dbReference type="ARBA" id="ARBA00023043"/>
    </source>
</evidence>
<feature type="repeat" description="ANK" evidence="3">
    <location>
        <begin position="135"/>
        <end position="167"/>
    </location>
</feature>
<keyword evidence="1" id="KW-0677">Repeat</keyword>
<feature type="repeat" description="ANK" evidence="3">
    <location>
        <begin position="100"/>
        <end position="132"/>
    </location>
</feature>
<dbReference type="EMBL" id="JBDJPC010000009">
    <property type="protein sequence ID" value="KAL1492224.1"/>
    <property type="molecule type" value="Genomic_DNA"/>
</dbReference>
<dbReference type="Proteomes" id="UP001566132">
    <property type="component" value="Unassembled WGS sequence"/>
</dbReference>
<keyword evidence="2 3" id="KW-0040">ANK repeat</keyword>
<evidence type="ECO:0000256" key="4">
    <source>
        <dbReference type="SAM" id="MobiDB-lite"/>
    </source>
</evidence>
<sequence>MLRDEGSLDSPSDHPPVGTDQQQADTPEETGSPDNSVCPKSEIRSFAERLFSLNQQTCSAFSIIEERPNEELIVAAKTGNLTKLRELHTQGYSLRTRDDTGQIPLHYAARYGHKDIVKYIINNAPNIINDKDINLGQTALHKAAAYRWRDISCMLVAGGAKLDVPDHRGNTPRMLALQCEDTDLASYLLSMIFFNIWDS</sequence>
<dbReference type="PANTHER" id="PTHR24173">
    <property type="entry name" value="ANKYRIN REPEAT CONTAINING"/>
    <property type="match status" value="1"/>
</dbReference>
<evidence type="ECO:0000256" key="3">
    <source>
        <dbReference type="PROSITE-ProRule" id="PRU00023"/>
    </source>
</evidence>
<dbReference type="AlphaFoldDB" id="A0ABD1EC94"/>
<dbReference type="Pfam" id="PF12796">
    <property type="entry name" value="Ank_2"/>
    <property type="match status" value="1"/>
</dbReference>
<dbReference type="PROSITE" id="PS50088">
    <property type="entry name" value="ANK_REPEAT"/>
    <property type="match status" value="2"/>
</dbReference>
<dbReference type="InterPro" id="IPR002110">
    <property type="entry name" value="Ankyrin_rpt"/>
</dbReference>
<accession>A0ABD1EC94</accession>
<dbReference type="InterPro" id="IPR036770">
    <property type="entry name" value="Ankyrin_rpt-contain_sf"/>
</dbReference>
<name>A0ABD1EC94_HYPHA</name>